<keyword evidence="1" id="KW-0711">Selenium</keyword>
<evidence type="ECO:0000259" key="2">
    <source>
        <dbReference type="PROSITE" id="PS50206"/>
    </source>
</evidence>
<proteinExistence type="predicted"/>
<dbReference type="GO" id="GO:0002098">
    <property type="term" value="P:tRNA wobble uridine modification"/>
    <property type="evidence" value="ECO:0007669"/>
    <property type="project" value="InterPro"/>
</dbReference>
<dbReference type="Pfam" id="PF00581">
    <property type="entry name" value="Rhodanese"/>
    <property type="match status" value="1"/>
</dbReference>
<dbReference type="InterPro" id="IPR001763">
    <property type="entry name" value="Rhodanese-like_dom"/>
</dbReference>
<dbReference type="PANTHER" id="PTHR30401">
    <property type="entry name" value="TRNA 2-SELENOURIDINE SYNTHASE"/>
    <property type="match status" value="1"/>
</dbReference>
<protein>
    <recommendedName>
        <fullName evidence="2">Rhodanese domain-containing protein</fullName>
    </recommendedName>
</protein>
<name>A0A382QX34_9ZZZZ</name>
<dbReference type="SUPFAM" id="SSF52821">
    <property type="entry name" value="Rhodanese/Cell cycle control phosphatase"/>
    <property type="match status" value="1"/>
</dbReference>
<evidence type="ECO:0000313" key="3">
    <source>
        <dbReference type="EMBL" id="SVC89422.1"/>
    </source>
</evidence>
<feature type="non-terminal residue" evidence="3">
    <location>
        <position position="1"/>
    </location>
</feature>
<accession>A0A382QX34</accession>
<dbReference type="InterPro" id="IPR036873">
    <property type="entry name" value="Rhodanese-like_dom_sf"/>
</dbReference>
<feature type="domain" description="Rhodanese" evidence="2">
    <location>
        <begin position="1"/>
        <end position="124"/>
    </location>
</feature>
<evidence type="ECO:0000256" key="1">
    <source>
        <dbReference type="ARBA" id="ARBA00023266"/>
    </source>
</evidence>
<organism evidence="3">
    <name type="scientific">marine metagenome</name>
    <dbReference type="NCBI Taxonomy" id="408172"/>
    <lineage>
        <taxon>unclassified sequences</taxon>
        <taxon>metagenomes</taxon>
        <taxon>ecological metagenomes</taxon>
    </lineage>
</organism>
<dbReference type="NCBIfam" id="TIGR03167">
    <property type="entry name" value="tRNA_sel_U_synt"/>
    <property type="match status" value="1"/>
</dbReference>
<dbReference type="NCBIfam" id="NF008750">
    <property type="entry name" value="PRK11784.1-2"/>
    <property type="match status" value="1"/>
</dbReference>
<feature type="non-terminal residue" evidence="3">
    <location>
        <position position="327"/>
    </location>
</feature>
<reference evidence="3" key="1">
    <citation type="submission" date="2018-05" db="EMBL/GenBank/DDBJ databases">
        <authorList>
            <person name="Lanie J.A."/>
            <person name="Ng W.-L."/>
            <person name="Kazmierczak K.M."/>
            <person name="Andrzejewski T.M."/>
            <person name="Davidsen T.M."/>
            <person name="Wayne K.J."/>
            <person name="Tettelin H."/>
            <person name="Glass J.I."/>
            <person name="Rusch D."/>
            <person name="Podicherti R."/>
            <person name="Tsui H.-C.T."/>
            <person name="Winkler M.E."/>
        </authorList>
    </citation>
    <scope>NUCLEOTIDE SEQUENCE</scope>
</reference>
<sequence>NISKYSHIDLRSEKEYEKGTIPNSVNIPILQNHEFESVGKEYKVHGQDAAINLGLQLVSGSLKKNRIIEWENHINLNQGCSIFCYRGGLRSKLAQEWLLEKKIKVDRISGGYKKVRNKILEQYSDNEIYKKKWFILGGLTGSGKTVLLNNFQQAIDIEAIANHRGSAFGRTNTAQPSCANFENKLAFHYMNNKCSNILLEDESKMIGKATLPKNWYDKMQTSDLIVMDIKTEERVHNIVNEYITLALDQIKTPSLLRDNYLTALEKIQRRLGDVLFKKIHALVDDAFSTNSLEKHEDWVHDLLYYYYDPMYNHKLNLRKNYIVHRGN</sequence>
<dbReference type="GO" id="GO:0043828">
    <property type="term" value="F:tRNA 2-selenouridine synthase activity"/>
    <property type="evidence" value="ECO:0007669"/>
    <property type="project" value="InterPro"/>
</dbReference>
<dbReference type="PANTHER" id="PTHR30401:SF0">
    <property type="entry name" value="TRNA 2-SELENOURIDINE SYNTHASE"/>
    <property type="match status" value="1"/>
</dbReference>
<dbReference type="InterPro" id="IPR017582">
    <property type="entry name" value="SelU"/>
</dbReference>
<dbReference type="Pfam" id="PF26341">
    <property type="entry name" value="AAA_SelU"/>
    <property type="match status" value="1"/>
</dbReference>
<dbReference type="PROSITE" id="PS50206">
    <property type="entry name" value="RHODANESE_3"/>
    <property type="match status" value="1"/>
</dbReference>
<dbReference type="EMBL" id="UINC01117177">
    <property type="protein sequence ID" value="SVC89422.1"/>
    <property type="molecule type" value="Genomic_DNA"/>
</dbReference>
<dbReference type="AlphaFoldDB" id="A0A382QX34"/>
<gene>
    <name evidence="3" type="ORF">METZ01_LOCUS342276</name>
</gene>
<dbReference type="InterPro" id="IPR058840">
    <property type="entry name" value="AAA_SelU"/>
</dbReference>
<dbReference type="Gene3D" id="3.40.250.10">
    <property type="entry name" value="Rhodanese-like domain"/>
    <property type="match status" value="1"/>
</dbReference>